<evidence type="ECO:0000256" key="2">
    <source>
        <dbReference type="ARBA" id="ARBA00022963"/>
    </source>
</evidence>
<evidence type="ECO:0000313" key="6">
    <source>
        <dbReference type="EMBL" id="PDT21361.1"/>
    </source>
</evidence>
<keyword evidence="7" id="KW-1185">Reference proteome</keyword>
<evidence type="ECO:0000256" key="1">
    <source>
        <dbReference type="ARBA" id="ARBA00022801"/>
    </source>
</evidence>
<dbReference type="PANTHER" id="PTHR14226:SF57">
    <property type="entry name" value="BLR7027 PROTEIN"/>
    <property type="match status" value="1"/>
</dbReference>
<keyword evidence="1 4" id="KW-0378">Hydrolase</keyword>
<dbReference type="PANTHER" id="PTHR14226">
    <property type="entry name" value="NEUROPATHY TARGET ESTERASE/SWISS CHEESE D.MELANOGASTER"/>
    <property type="match status" value="1"/>
</dbReference>
<feature type="domain" description="PNPLA" evidence="5">
    <location>
        <begin position="21"/>
        <end position="222"/>
    </location>
</feature>
<sequence>MRVLGTGHEGLQMEEPAEIWLCLSRGNALGAYHAGAYSVLHRAGIRPVRIAGTSVSAIVAAIIAGNNWDNRVARLDEFWEIATDDLTIANVAPHWNGSKIASSLGTLMQGRPPLFRPSAAVWWQRLFSFSSPSLFGRSGLRDELRRLVDFDHLNNGGVRLIINAVDVTTGQEQVYDSAKMTITVDHLIASSAFPVIFPPEEIDGHHMVDEGLAANLPVLPYSRSLPLGVLDAWLLIWTQPEAAILKVLIARSIGCKTCSFPHKVLARLICLAGDPRNGRLEPPYCMSPTTVTAKSVERCWTFLRHP</sequence>
<name>A0ABX4JP56_9HYPH</name>
<evidence type="ECO:0000256" key="3">
    <source>
        <dbReference type="ARBA" id="ARBA00023098"/>
    </source>
</evidence>
<feature type="active site" description="Nucleophile" evidence="4">
    <location>
        <position position="54"/>
    </location>
</feature>
<keyword evidence="2 4" id="KW-0442">Lipid degradation</keyword>
<reference evidence="6 7" key="1">
    <citation type="submission" date="2017-09" db="EMBL/GenBank/DDBJ databases">
        <title>Comparative genomics of rhizobia isolated from Phaseolus vulgaris in China.</title>
        <authorList>
            <person name="Tong W."/>
        </authorList>
    </citation>
    <scope>NUCLEOTIDE SEQUENCE [LARGE SCALE GENOMIC DNA]</scope>
    <source>
        <strain evidence="6 7">FH14</strain>
    </source>
</reference>
<dbReference type="Gene3D" id="3.40.1090.10">
    <property type="entry name" value="Cytosolic phospholipase A2 catalytic domain"/>
    <property type="match status" value="2"/>
</dbReference>
<feature type="active site" description="Proton acceptor" evidence="4">
    <location>
        <position position="209"/>
    </location>
</feature>
<dbReference type="SUPFAM" id="SSF52151">
    <property type="entry name" value="FabD/lysophospholipase-like"/>
    <property type="match status" value="1"/>
</dbReference>
<protein>
    <recommendedName>
        <fullName evidence="5">PNPLA domain-containing protein</fullName>
    </recommendedName>
</protein>
<dbReference type="InterPro" id="IPR002641">
    <property type="entry name" value="PNPLA_dom"/>
</dbReference>
<gene>
    <name evidence="6" type="ORF">CO674_22415</name>
</gene>
<comment type="caution">
    <text evidence="6">The sequence shown here is derived from an EMBL/GenBank/DDBJ whole genome shotgun (WGS) entry which is preliminary data.</text>
</comment>
<keyword evidence="3 4" id="KW-0443">Lipid metabolism</keyword>
<evidence type="ECO:0000259" key="5">
    <source>
        <dbReference type="PROSITE" id="PS51635"/>
    </source>
</evidence>
<accession>A0ABX4JP56</accession>
<evidence type="ECO:0000256" key="4">
    <source>
        <dbReference type="PROSITE-ProRule" id="PRU01161"/>
    </source>
</evidence>
<dbReference type="Proteomes" id="UP000219914">
    <property type="component" value="Unassembled WGS sequence"/>
</dbReference>
<organism evidence="6 7">
    <name type="scientific">Rhizobium hidalgonense</name>
    <dbReference type="NCBI Taxonomy" id="1538159"/>
    <lineage>
        <taxon>Bacteria</taxon>
        <taxon>Pseudomonadati</taxon>
        <taxon>Pseudomonadota</taxon>
        <taxon>Alphaproteobacteria</taxon>
        <taxon>Hyphomicrobiales</taxon>
        <taxon>Rhizobiaceae</taxon>
        <taxon>Rhizobium/Agrobacterium group</taxon>
        <taxon>Rhizobium</taxon>
    </lineage>
</organism>
<dbReference type="EMBL" id="NWSY01000018">
    <property type="protein sequence ID" value="PDT21361.1"/>
    <property type="molecule type" value="Genomic_DNA"/>
</dbReference>
<evidence type="ECO:0000313" key="7">
    <source>
        <dbReference type="Proteomes" id="UP000219914"/>
    </source>
</evidence>
<dbReference type="InterPro" id="IPR016035">
    <property type="entry name" value="Acyl_Trfase/lysoPLipase"/>
</dbReference>
<dbReference type="PROSITE" id="PS51635">
    <property type="entry name" value="PNPLA"/>
    <property type="match status" value="1"/>
</dbReference>
<proteinExistence type="predicted"/>
<dbReference type="InterPro" id="IPR050301">
    <property type="entry name" value="NTE"/>
</dbReference>
<dbReference type="Pfam" id="PF01734">
    <property type="entry name" value="Patatin"/>
    <property type="match status" value="1"/>
</dbReference>
<comment type="caution">
    <text evidence="4">Lacks conserved residue(s) required for the propagation of feature annotation.</text>
</comment>